<evidence type="ECO:0000256" key="1">
    <source>
        <dbReference type="ARBA" id="ARBA00004604"/>
    </source>
</evidence>
<dbReference type="SMART" id="SM01036">
    <property type="entry name" value="BP28CT"/>
    <property type="match status" value="1"/>
</dbReference>
<dbReference type="Pfam" id="PF08146">
    <property type="entry name" value="BP28CT"/>
    <property type="match status" value="1"/>
</dbReference>
<feature type="region of interest" description="Disordered" evidence="11">
    <location>
        <begin position="687"/>
        <end position="706"/>
    </location>
</feature>
<dbReference type="Gene3D" id="1.25.10.10">
    <property type="entry name" value="Leucine-rich Repeat Variant"/>
    <property type="match status" value="2"/>
</dbReference>
<evidence type="ECO:0000313" key="13">
    <source>
        <dbReference type="EMBL" id="RDW83234.1"/>
    </source>
</evidence>
<dbReference type="PANTHER" id="PTHR13457">
    <property type="entry name" value="BAP28"/>
    <property type="match status" value="1"/>
</dbReference>
<evidence type="ECO:0000256" key="8">
    <source>
        <dbReference type="ARBA" id="ARBA00023274"/>
    </source>
</evidence>
<dbReference type="PANTHER" id="PTHR13457:SF1">
    <property type="entry name" value="HEAT REPEAT-CONTAINING PROTEIN 1"/>
    <property type="match status" value="1"/>
</dbReference>
<evidence type="ECO:0000256" key="3">
    <source>
        <dbReference type="ARBA" id="ARBA00011399"/>
    </source>
</evidence>
<evidence type="ECO:0000256" key="9">
    <source>
        <dbReference type="ARBA" id="ARBA00025076"/>
    </source>
</evidence>
<evidence type="ECO:0000256" key="10">
    <source>
        <dbReference type="RuleBase" id="RU367065"/>
    </source>
</evidence>
<organism evidence="13 14">
    <name type="scientific">Coleophoma crateriformis</name>
    <dbReference type="NCBI Taxonomy" id="565419"/>
    <lineage>
        <taxon>Eukaryota</taxon>
        <taxon>Fungi</taxon>
        <taxon>Dikarya</taxon>
        <taxon>Ascomycota</taxon>
        <taxon>Pezizomycotina</taxon>
        <taxon>Leotiomycetes</taxon>
        <taxon>Helotiales</taxon>
        <taxon>Dermateaceae</taxon>
        <taxon>Coleophoma</taxon>
    </lineage>
</organism>
<sequence length="1803" mass="199128">MASILGAQLAQIAANSTNSLNLKAQKAAHSKSLIFEPRVAASQSFDTIYTICHEGFQELCLLDDRFREFQRTIFSEQSQEEDRTQMTAAENAELDRRLEAFMGLVGARLRLNPGVKAVEWLVRRFRVHEYNTSFLLATFLPYHTLPIFTAVLSILPANLAHEFRFLQPYIRSLSQPPRHAIVHATINNTSFALMLNSYVINVSKVRHHHQALLAFWAGIMTEATSGMLDKARSGRKGVQQQNEQDVIMGLLPTLNEALAMKKVPDLRIGCYMLLSVLASKGGLEDKILTAMMEAVALGWTTETTLPGLVCLSVLAQHRTARQLTKRLTKELLKVPNLANLLTEISQQQRVDKLAAQLCGGLMDRLVKSGDARGLSIVGEVIKYGLLADEQIERTVKALLLAALRIKDDTSEQTRSDFAALLVSLTQMPGHSGSVALRAISGNTEIDMDNLEMNLRASIRPRALEAASEDTPMEDANDVAIGTTSSFSELVQKLPARVENEVSFLAHKVSHVYSDLCRAFLASIITEADKDQFDGLPILQREELLSNSLYLTLYMRIWCGPYPVMARTSAVQMATRCLSKSIASRVDFQAVIPYAIAALNDPATRVRRAAAELLIELQRLYPDHAEGKKATKDIMVWAFDDIYGTGEETAQTKWLPVDVVSRLLRDVILPSLEECVLDKNHIESVLEKSLNGPRNSTDSPKKADSGRLPQAARASIMSFLASHAVNTPLMVTKLRLLKSLNQVRGVASTTRTKVLLPLLQQWADMNLSDATARLEEEQLDLAVYNDQALLVITATDKEGLNFLAAILSGEVATTRPDLLSAAFRRLRTMWTSLKGELRLHMAQRLMDTSQHGADGSSHQAKASEEASQFLNSVSLSTDILLSFLSQLPTAAKLSDSPPATKRRRTSHGEVAKTTLQDPAQLSAAIQKVTFVLQLVDGSNPAGHPELLGDLFNVLAELQHFKAQVSSELAYLQGLVLGSMVAIMQAHKCDPNMKLDRSTVRADLLVDCVQKTASPQVQNSALLLIASLAATAPELVLHSVMPIFTFMGSSVLRQNDEYSAHVINQTIQEVIPPLISSLRQEKGNPVTGAAELLLSFVAAYEHVPAHRRQGLFTSLVQTLGAEDFLFALEIMLVDKYGATDDIKNFIVEVSGAFGVEIQLQTAVKFLELVADVLKPKPSFSSILLSTNDDGLLDPQRIALQELSVLPHLLSQRRLVRQTGKVLERDDMDAARVRDLYATLLENLLAMAETLKGQKSLHNACGDVLESILGLLSTAEFVKSVESLLDRPDEALRRKILRSLEARIEKESPSDSSSRIAMLGFLPQLTAIIRESKDVFYKHTAVRCVDLISEKYGKKDLEAVAAAAETIAGDYCLGQSESRLRVMALLCLSSLVEILHEGIVPVLPVAIPKALDYISQNLRNDDDALKLHNAGYAFISSLVHHLPYMISGGVLDQFLTISNASAAAKLDDEASECRLQCLRLAAKQIDAKAMFSALDQDWSQAATAGPLALHEYLLVLSIAIEKHPKMVVTKHASVLSKIFLNAFDLRRQWISQTEPLSEEDMSEIESEVNDVAIKMIYKFNDATFRPIFANLVDWAASSLPKKDTAGRILRLQSIYSFMAIFFDNLKSIVTSYATYLLENAVDVLSTVDPKDKHSQELWSRVLLALVKCFQHDQDDFWQAPSHFGAIAPALCNQFLHASSLPLVQSLIPAIVELAAAADSQDHHKELNTSILKHMRSENASIRLAAVRCQQALTDRLGEEWLAMLPEMLPFISELQEDDDDVVEKETHRWIVKAEGVLGESLDSMLQ</sequence>
<evidence type="ECO:0000256" key="6">
    <source>
        <dbReference type="ARBA" id="ARBA00022552"/>
    </source>
</evidence>
<evidence type="ECO:0000256" key="5">
    <source>
        <dbReference type="ARBA" id="ARBA00022517"/>
    </source>
</evidence>
<keyword evidence="6 10" id="KW-0698">rRNA processing</keyword>
<keyword evidence="7 10" id="KW-0539">Nucleus</keyword>
<protein>
    <recommendedName>
        <fullName evidence="4 10">U3 small nucleolar RNA-associated protein 10</fullName>
    </recommendedName>
</protein>
<comment type="function">
    <text evidence="9">Involved in nucleolar processing of pre-18S ribosomal RNA. Involved in ribosome biosynthesis.</text>
</comment>
<dbReference type="InterPro" id="IPR056473">
    <property type="entry name" value="HEAT_Utp10/HEAT1"/>
</dbReference>
<evidence type="ECO:0000256" key="11">
    <source>
        <dbReference type="SAM" id="MobiDB-lite"/>
    </source>
</evidence>
<keyword evidence="14" id="KW-1185">Reference proteome</keyword>
<evidence type="ECO:0000256" key="2">
    <source>
        <dbReference type="ARBA" id="ARBA00010559"/>
    </source>
</evidence>
<dbReference type="Proteomes" id="UP000256328">
    <property type="component" value="Unassembled WGS sequence"/>
</dbReference>
<keyword evidence="5 10" id="KW-0690">Ribosome biogenesis</keyword>
<dbReference type="InterPro" id="IPR011989">
    <property type="entry name" value="ARM-like"/>
</dbReference>
<dbReference type="Pfam" id="PF12397">
    <property type="entry name" value="U3snoRNP10"/>
    <property type="match status" value="1"/>
</dbReference>
<dbReference type="GO" id="GO:0034455">
    <property type="term" value="C:t-UTP complex"/>
    <property type="evidence" value="ECO:0007669"/>
    <property type="project" value="TreeGrafter"/>
</dbReference>
<dbReference type="InterPro" id="IPR022125">
    <property type="entry name" value="U3snoRNP10_N"/>
</dbReference>
<comment type="caution">
    <text evidence="13">The sequence shown here is derived from an EMBL/GenBank/DDBJ whole genome shotgun (WGS) entry which is preliminary data.</text>
</comment>
<proteinExistence type="inferred from homology"/>
<dbReference type="InterPro" id="IPR012954">
    <property type="entry name" value="BP28_C_dom"/>
</dbReference>
<dbReference type="GO" id="GO:0000462">
    <property type="term" value="P:maturation of SSU-rRNA from tricistronic rRNA transcript (SSU-rRNA, 5.8S rRNA, LSU-rRNA)"/>
    <property type="evidence" value="ECO:0007669"/>
    <property type="project" value="TreeGrafter"/>
</dbReference>
<comment type="similarity">
    <text evidence="2 10">Belongs to the HEATR1/UTP10 family.</text>
</comment>
<name>A0A3D8SAV4_9HELO</name>
<reference evidence="13 14" key="1">
    <citation type="journal article" date="2018" name="IMA Fungus">
        <title>IMA Genome-F 9: Draft genome sequence of Annulohypoxylon stygium, Aspergillus mulundensis, Berkeleyomyces basicola (syn. Thielaviopsis basicola), Ceratocystis smalleyi, two Cercospora beticola strains, Coleophoma cylindrospora, Fusarium fracticaudum, Phialophora cf. hyalina, and Morchella septimelata.</title>
        <authorList>
            <person name="Wingfield B.D."/>
            <person name="Bills G.F."/>
            <person name="Dong Y."/>
            <person name="Huang W."/>
            <person name="Nel W.J."/>
            <person name="Swalarsk-Parry B.S."/>
            <person name="Vaghefi N."/>
            <person name="Wilken P.M."/>
            <person name="An Z."/>
            <person name="de Beer Z.W."/>
            <person name="De Vos L."/>
            <person name="Chen L."/>
            <person name="Duong T.A."/>
            <person name="Gao Y."/>
            <person name="Hammerbacher A."/>
            <person name="Kikkert J.R."/>
            <person name="Li Y."/>
            <person name="Li H."/>
            <person name="Li K."/>
            <person name="Li Q."/>
            <person name="Liu X."/>
            <person name="Ma X."/>
            <person name="Naidoo K."/>
            <person name="Pethybridge S.J."/>
            <person name="Sun J."/>
            <person name="Steenkamp E.T."/>
            <person name="van der Nest M.A."/>
            <person name="van Wyk S."/>
            <person name="Wingfield M.J."/>
            <person name="Xiong C."/>
            <person name="Yue Q."/>
            <person name="Zhang X."/>
        </authorList>
    </citation>
    <scope>NUCLEOTIDE SEQUENCE [LARGE SCALE GENOMIC DNA]</scope>
    <source>
        <strain evidence="13 14">BP5796</strain>
    </source>
</reference>
<dbReference type="EMBL" id="PDLN01000006">
    <property type="protein sequence ID" value="RDW83234.1"/>
    <property type="molecule type" value="Genomic_DNA"/>
</dbReference>
<evidence type="ECO:0000313" key="14">
    <source>
        <dbReference type="Proteomes" id="UP000256328"/>
    </source>
</evidence>
<evidence type="ECO:0000256" key="4">
    <source>
        <dbReference type="ARBA" id="ARBA00015399"/>
    </source>
</evidence>
<dbReference type="GO" id="GO:0045943">
    <property type="term" value="P:positive regulation of transcription by RNA polymerase I"/>
    <property type="evidence" value="ECO:0007669"/>
    <property type="project" value="TreeGrafter"/>
</dbReference>
<feature type="domain" description="BP28 C-terminal" evidence="12">
    <location>
        <begin position="1522"/>
        <end position="1673"/>
    </location>
</feature>
<dbReference type="GO" id="GO:0032040">
    <property type="term" value="C:small-subunit processome"/>
    <property type="evidence" value="ECO:0007669"/>
    <property type="project" value="TreeGrafter"/>
</dbReference>
<gene>
    <name evidence="13" type="ORF">BP5796_04725</name>
</gene>
<dbReference type="SUPFAM" id="SSF48371">
    <property type="entry name" value="ARM repeat"/>
    <property type="match status" value="2"/>
</dbReference>
<dbReference type="OrthoDB" id="31183at2759"/>
<comment type="subcellular location">
    <subcellularLocation>
        <location evidence="1 10">Nucleus</location>
        <location evidence="1 10">Nucleolus</location>
    </subcellularLocation>
</comment>
<keyword evidence="8 10" id="KW-0687">Ribonucleoprotein</keyword>
<dbReference type="GO" id="GO:0030515">
    <property type="term" value="F:snoRNA binding"/>
    <property type="evidence" value="ECO:0007669"/>
    <property type="project" value="TreeGrafter"/>
</dbReference>
<dbReference type="Pfam" id="PF23243">
    <property type="entry name" value="HEAT_HEATR1"/>
    <property type="match status" value="1"/>
</dbReference>
<evidence type="ECO:0000259" key="12">
    <source>
        <dbReference type="SMART" id="SM01036"/>
    </source>
</evidence>
<comment type="subunit">
    <text evidence="3 10">Component of the ribosomal small subunit (SSU) processome.</text>
</comment>
<accession>A0A3D8SAV4</accession>
<dbReference type="InterPro" id="IPR040191">
    <property type="entry name" value="UTP10"/>
</dbReference>
<evidence type="ECO:0000256" key="7">
    <source>
        <dbReference type="ARBA" id="ARBA00023242"/>
    </source>
</evidence>
<dbReference type="InterPro" id="IPR016024">
    <property type="entry name" value="ARM-type_fold"/>
</dbReference>
<dbReference type="GO" id="GO:0030686">
    <property type="term" value="C:90S preribosome"/>
    <property type="evidence" value="ECO:0007669"/>
    <property type="project" value="TreeGrafter"/>
</dbReference>